<dbReference type="SUPFAM" id="SSF53850">
    <property type="entry name" value="Periplasmic binding protein-like II"/>
    <property type="match status" value="1"/>
</dbReference>
<evidence type="ECO:0000256" key="2">
    <source>
        <dbReference type="SAM" id="SignalP"/>
    </source>
</evidence>
<dbReference type="RefSeq" id="WP_131017683.1">
    <property type="nucleotide sequence ID" value="NZ_SIRE01000030.1"/>
</dbReference>
<dbReference type="Proteomes" id="UP000293142">
    <property type="component" value="Unassembled WGS sequence"/>
</dbReference>
<dbReference type="OrthoDB" id="9787283at2"/>
<evidence type="ECO:0000313" key="3">
    <source>
        <dbReference type="EMBL" id="TBL70745.1"/>
    </source>
</evidence>
<protein>
    <submittedName>
        <fullName evidence="3">Extracellular solute-binding protein</fullName>
    </submittedName>
</protein>
<dbReference type="Gene3D" id="3.40.190.10">
    <property type="entry name" value="Periplasmic binding protein-like II"/>
    <property type="match status" value="3"/>
</dbReference>
<dbReference type="EMBL" id="SIRE01000030">
    <property type="protein sequence ID" value="TBL70745.1"/>
    <property type="molecule type" value="Genomic_DNA"/>
</dbReference>
<evidence type="ECO:0000313" key="4">
    <source>
        <dbReference type="Proteomes" id="UP000293142"/>
    </source>
</evidence>
<dbReference type="AlphaFoldDB" id="A0A4Q9DFI6"/>
<organism evidence="3 4">
    <name type="scientific">Paenibacillus thalictri</name>
    <dbReference type="NCBI Taxonomy" id="2527873"/>
    <lineage>
        <taxon>Bacteria</taxon>
        <taxon>Bacillati</taxon>
        <taxon>Bacillota</taxon>
        <taxon>Bacilli</taxon>
        <taxon>Bacillales</taxon>
        <taxon>Paenibacillaceae</taxon>
        <taxon>Paenibacillus</taxon>
    </lineage>
</organism>
<reference evidence="3 4" key="1">
    <citation type="submission" date="2019-02" db="EMBL/GenBank/DDBJ databases">
        <title>Paenibacillus sp. nov., isolated from surface-sterilized tissue of Thalictrum simplex L.</title>
        <authorList>
            <person name="Tuo L."/>
        </authorList>
    </citation>
    <scope>NUCLEOTIDE SEQUENCE [LARGE SCALE GENOMIC DNA]</scope>
    <source>
        <strain evidence="3 4">N2SHLJ1</strain>
    </source>
</reference>
<name>A0A4Q9DFI6_9BACL</name>
<dbReference type="InterPro" id="IPR050490">
    <property type="entry name" value="Bact_solute-bd_prot1"/>
</dbReference>
<evidence type="ECO:0000256" key="1">
    <source>
        <dbReference type="ARBA" id="ARBA00022729"/>
    </source>
</evidence>
<dbReference type="PROSITE" id="PS51257">
    <property type="entry name" value="PROKAR_LIPOPROTEIN"/>
    <property type="match status" value="1"/>
</dbReference>
<feature type="signal peptide" evidence="2">
    <location>
        <begin position="1"/>
        <end position="22"/>
    </location>
</feature>
<dbReference type="PANTHER" id="PTHR43649:SF33">
    <property type="entry name" value="POLYGALACTURONAN_RHAMNOGALACTURONAN-BINDING PROTEIN YTCQ"/>
    <property type="match status" value="1"/>
</dbReference>
<accession>A0A4Q9DFI6</accession>
<dbReference type="CDD" id="cd13580">
    <property type="entry name" value="PBP2_AlgQ_like_1"/>
    <property type="match status" value="1"/>
</dbReference>
<gene>
    <name evidence="3" type="ORF">EYB31_32500</name>
</gene>
<proteinExistence type="predicted"/>
<comment type="caution">
    <text evidence="3">The sequence shown here is derived from an EMBL/GenBank/DDBJ whole genome shotgun (WGS) entry which is preliminary data.</text>
</comment>
<sequence length="509" mass="56030">MKTNLRKGIALTCLAATTLVVIQGCGSASQGNNSSSAAGNAPSGPTEISMMVPFYNAQPPATDTNDVFKKIQEYTNTNIKVIWSPDASYADKLSVTLASGSLPKAIVVPAESMKKPFIVNAAQAGAFWEIGSYLKDFPNLKTYVNDVAIANTSFDGKVYGLYRARPLGRIGLIIRQDWLDNLGLQMPKTMDDFYNVAKAFTTQDPDKNGKDDTYGFAYADDPFYAGINTLVTANGGFNGWGVKDGKVTPDFITPQYMDVMKLFGKMYQEKLLNQDFAIVKGSQKYDAFNQGKAGMMFTSIDNITLKYNDLLKLTPSAKLNIAPTFTGPSGQKTNSTPGHQGVFMFPKSSVTSEAELKKILAYFDKMLDPQMVQLQMFGIEGKHMKMENGSPMITDAKAFADEVSPLQYMAIQPAWVANPNDAPLTKLYKQRFEENEKFLVANVTDPLISQTYSEKGTELDKIAQDARVKFVMGQIDEAGYNKLVSDWKTKGGDKVIEEYSAAYNKTQKK</sequence>
<dbReference type="PANTHER" id="PTHR43649">
    <property type="entry name" value="ARABINOSE-BINDING PROTEIN-RELATED"/>
    <property type="match status" value="1"/>
</dbReference>
<keyword evidence="4" id="KW-1185">Reference proteome</keyword>
<keyword evidence="1 2" id="KW-0732">Signal</keyword>
<feature type="chain" id="PRO_5038539207" evidence="2">
    <location>
        <begin position="23"/>
        <end position="509"/>
    </location>
</feature>